<organism evidence="1 2">
    <name type="scientific">Vicia faba</name>
    <name type="common">Broad bean</name>
    <name type="synonym">Faba vulgaris</name>
    <dbReference type="NCBI Taxonomy" id="3906"/>
    <lineage>
        <taxon>Eukaryota</taxon>
        <taxon>Viridiplantae</taxon>
        <taxon>Streptophyta</taxon>
        <taxon>Embryophyta</taxon>
        <taxon>Tracheophyta</taxon>
        <taxon>Spermatophyta</taxon>
        <taxon>Magnoliopsida</taxon>
        <taxon>eudicotyledons</taxon>
        <taxon>Gunneridae</taxon>
        <taxon>Pentapetalae</taxon>
        <taxon>rosids</taxon>
        <taxon>fabids</taxon>
        <taxon>Fabales</taxon>
        <taxon>Fabaceae</taxon>
        <taxon>Papilionoideae</taxon>
        <taxon>50 kb inversion clade</taxon>
        <taxon>NPAAA clade</taxon>
        <taxon>Hologalegina</taxon>
        <taxon>IRL clade</taxon>
        <taxon>Fabeae</taxon>
        <taxon>Vicia</taxon>
    </lineage>
</organism>
<dbReference type="Gene3D" id="3.30.420.10">
    <property type="entry name" value="Ribonuclease H-like superfamily/Ribonuclease H"/>
    <property type="match status" value="1"/>
</dbReference>
<name>A0AAV0YYX7_VICFA</name>
<gene>
    <name evidence="1" type="ORF">VFH_I486560</name>
</gene>
<dbReference type="AlphaFoldDB" id="A0AAV0YYX7"/>
<protein>
    <recommendedName>
        <fullName evidence="3">Retrovirus-related Pol polyprotein from transposon TNT 1-94</fullName>
    </recommendedName>
</protein>
<proteinExistence type="predicted"/>
<evidence type="ECO:0008006" key="3">
    <source>
        <dbReference type="Google" id="ProtNLM"/>
    </source>
</evidence>
<dbReference type="EMBL" id="OX451736">
    <property type="protein sequence ID" value="CAI8591410.1"/>
    <property type="molecule type" value="Genomic_DNA"/>
</dbReference>
<dbReference type="SUPFAM" id="SSF53098">
    <property type="entry name" value="Ribonuclease H-like"/>
    <property type="match status" value="1"/>
</dbReference>
<accession>A0AAV0YYX7</accession>
<dbReference type="PANTHER" id="PTHR42648:SF31">
    <property type="entry name" value="RNA-DIRECTED DNA POLYMERASE"/>
    <property type="match status" value="1"/>
</dbReference>
<sequence length="145" mass="16521">IFGSLIKQVLYPTKNGLSLSRMIILDFVTYKGLLKEKSEVGQIIQNFCKLVQTRFNTQIQVFRTDNGIEFFNKIVGNFFLENGIVHQSSCVNSPQQNGIAQRKNGHLLEVAHPNKMGLHRGKTDTFLKLHTPTKWDCTEEKQTPS</sequence>
<evidence type="ECO:0000313" key="2">
    <source>
        <dbReference type="Proteomes" id="UP001157006"/>
    </source>
</evidence>
<dbReference type="GO" id="GO:0003676">
    <property type="term" value="F:nucleic acid binding"/>
    <property type="evidence" value="ECO:0007669"/>
    <property type="project" value="InterPro"/>
</dbReference>
<dbReference type="InterPro" id="IPR039537">
    <property type="entry name" value="Retrotran_Ty1/copia-like"/>
</dbReference>
<dbReference type="PANTHER" id="PTHR42648">
    <property type="entry name" value="TRANSPOSASE, PUTATIVE-RELATED"/>
    <property type="match status" value="1"/>
</dbReference>
<reference evidence="1 2" key="1">
    <citation type="submission" date="2023-01" db="EMBL/GenBank/DDBJ databases">
        <authorList>
            <person name="Kreplak J."/>
        </authorList>
    </citation>
    <scope>NUCLEOTIDE SEQUENCE [LARGE SCALE GENOMIC DNA]</scope>
</reference>
<keyword evidence="2" id="KW-1185">Reference proteome</keyword>
<dbReference type="Proteomes" id="UP001157006">
    <property type="component" value="Chromosome 1L"/>
</dbReference>
<dbReference type="InterPro" id="IPR012337">
    <property type="entry name" value="RNaseH-like_sf"/>
</dbReference>
<feature type="non-terminal residue" evidence="1">
    <location>
        <position position="1"/>
    </location>
</feature>
<evidence type="ECO:0000313" key="1">
    <source>
        <dbReference type="EMBL" id="CAI8591410.1"/>
    </source>
</evidence>
<dbReference type="InterPro" id="IPR036397">
    <property type="entry name" value="RNaseH_sf"/>
</dbReference>